<evidence type="ECO:0000313" key="3">
    <source>
        <dbReference type="Proteomes" id="UP000011864"/>
    </source>
</evidence>
<protein>
    <recommendedName>
        <fullName evidence="4">MSHA biogenesis protein MshP</fullName>
    </recommendedName>
</protein>
<keyword evidence="1" id="KW-1133">Transmembrane helix</keyword>
<name>K7A6N2_9ALTE</name>
<dbReference type="HOGENOM" id="CLU_123901_0_0_6"/>
<dbReference type="PATRIC" id="fig|1129794.4.peg.5301"/>
<keyword evidence="1" id="KW-0472">Membrane</keyword>
<proteinExistence type="predicted"/>
<dbReference type="STRING" id="1129794.C427_5318"/>
<dbReference type="OrthoDB" id="6386954at2"/>
<reference evidence="2 3" key="1">
    <citation type="journal article" date="2013" name="Genome Announc.">
        <title>Complete Genome Sequence of Glaciecola psychrophila Strain 170T.</title>
        <authorList>
            <person name="Yin J."/>
            <person name="Chen J."/>
            <person name="Liu G."/>
            <person name="Yu Y."/>
            <person name="Song L."/>
            <person name="Wang X."/>
            <person name="Qu X."/>
        </authorList>
    </citation>
    <scope>NUCLEOTIDE SEQUENCE [LARGE SCALE GENOMIC DNA]</scope>
    <source>
        <strain evidence="2 3">170</strain>
    </source>
</reference>
<dbReference type="eggNOG" id="COG4726">
    <property type="taxonomic scope" value="Bacteria"/>
</dbReference>
<evidence type="ECO:0008006" key="4">
    <source>
        <dbReference type="Google" id="ProtNLM"/>
    </source>
</evidence>
<dbReference type="KEGG" id="gps:C427_5318"/>
<sequence>MYLSRNPIRNLHNLAASPLSQRGSMLVIALFVIIVLALLGLTMTRLLSSSSEAIIHEVLGQRAINAARSGIECAVADKFGAGCVNPIFKELNDIAGLENCSYQVSEAPPKTITDGGRTFSYLTFTSTGQCRAGKINVTRFVYVDAILEGE</sequence>
<dbReference type="AlphaFoldDB" id="K7A6N2"/>
<feature type="transmembrane region" description="Helical" evidence="1">
    <location>
        <begin position="23"/>
        <end position="41"/>
    </location>
</feature>
<dbReference type="RefSeq" id="WP_007635813.1">
    <property type="nucleotide sequence ID" value="NC_020514.1"/>
</dbReference>
<keyword evidence="3" id="KW-1185">Reference proteome</keyword>
<evidence type="ECO:0000313" key="2">
    <source>
        <dbReference type="EMBL" id="AGH47415.1"/>
    </source>
</evidence>
<dbReference type="Proteomes" id="UP000011864">
    <property type="component" value="Chromosome"/>
</dbReference>
<accession>K7A6N2</accession>
<gene>
    <name evidence="2" type="ORF">C427_5318</name>
</gene>
<dbReference type="EMBL" id="CP003837">
    <property type="protein sequence ID" value="AGH47415.1"/>
    <property type="molecule type" value="Genomic_DNA"/>
</dbReference>
<organism evidence="2 3">
    <name type="scientific">Paraglaciecola psychrophila 170</name>
    <dbReference type="NCBI Taxonomy" id="1129794"/>
    <lineage>
        <taxon>Bacteria</taxon>
        <taxon>Pseudomonadati</taxon>
        <taxon>Pseudomonadota</taxon>
        <taxon>Gammaproteobacteria</taxon>
        <taxon>Alteromonadales</taxon>
        <taxon>Alteromonadaceae</taxon>
        <taxon>Paraglaciecola</taxon>
    </lineage>
</organism>
<keyword evidence="1" id="KW-0812">Transmembrane</keyword>
<evidence type="ECO:0000256" key="1">
    <source>
        <dbReference type="SAM" id="Phobius"/>
    </source>
</evidence>